<sequence>MFRTTLIRLTSKQSHRVPSIRFRYGKRPFDSDLMYTSGSSSATTTPESSSAAKPIKAGVPVFQHADVSTLPTRFRPVVMTEELIELINSGGGV</sequence>
<evidence type="ECO:0000256" key="4">
    <source>
        <dbReference type="SAM" id="MobiDB-lite"/>
    </source>
</evidence>
<reference evidence="5" key="1">
    <citation type="submission" date="2021-01" db="EMBL/GenBank/DDBJ databases">
        <authorList>
            <person name="Corre E."/>
            <person name="Pelletier E."/>
            <person name="Niang G."/>
            <person name="Scheremetjew M."/>
            <person name="Finn R."/>
            <person name="Kale V."/>
            <person name="Holt S."/>
            <person name="Cochrane G."/>
            <person name="Meng A."/>
            <person name="Brown T."/>
            <person name="Cohen L."/>
        </authorList>
    </citation>
    <scope>NUCLEOTIDE SEQUENCE</scope>
    <source>
        <strain evidence="5">WS</strain>
    </source>
</reference>
<protein>
    <submittedName>
        <fullName evidence="5">Uncharacterized protein</fullName>
    </submittedName>
</protein>
<feature type="compositionally biased region" description="Low complexity" evidence="4">
    <location>
        <begin position="36"/>
        <end position="52"/>
    </location>
</feature>
<proteinExistence type="inferred from homology"/>
<feature type="region of interest" description="Disordered" evidence="4">
    <location>
        <begin position="35"/>
        <end position="54"/>
    </location>
</feature>
<evidence type="ECO:0000256" key="3">
    <source>
        <dbReference type="ARBA" id="ARBA00043970"/>
    </source>
</evidence>
<keyword evidence="2" id="KW-0496">Mitochondrion</keyword>
<name>A0A7S1KMX0_9EUKA</name>
<dbReference type="GO" id="GO:0006103">
    <property type="term" value="P:2-oxoglutarate metabolic process"/>
    <property type="evidence" value="ECO:0007669"/>
    <property type="project" value="InterPro"/>
</dbReference>
<dbReference type="AlphaFoldDB" id="A0A7S1KMX0"/>
<accession>A0A7S1KMX0</accession>
<evidence type="ECO:0000313" key="5">
    <source>
        <dbReference type="EMBL" id="CAD9077086.1"/>
    </source>
</evidence>
<evidence type="ECO:0000256" key="2">
    <source>
        <dbReference type="ARBA" id="ARBA00023128"/>
    </source>
</evidence>
<comment type="subcellular location">
    <subcellularLocation>
        <location evidence="1">Mitochondrion</location>
    </subcellularLocation>
</comment>
<comment type="similarity">
    <text evidence="3">Belongs to the alpha-ketoglutarate dehydrogenase component 4 family.</text>
</comment>
<organism evidence="5">
    <name type="scientific">Percolomonas cosmopolitus</name>
    <dbReference type="NCBI Taxonomy" id="63605"/>
    <lineage>
        <taxon>Eukaryota</taxon>
        <taxon>Discoba</taxon>
        <taxon>Heterolobosea</taxon>
        <taxon>Tetramitia</taxon>
        <taxon>Eutetramitia</taxon>
        <taxon>Percolomonadidae</taxon>
        <taxon>Percolomonas</taxon>
    </lineage>
</organism>
<dbReference type="InterPro" id="IPR020373">
    <property type="entry name" value="Kgd4/YMR-31"/>
</dbReference>
<dbReference type="Pfam" id="PF10937">
    <property type="entry name" value="Kgd4-YMR31"/>
    <property type="match status" value="1"/>
</dbReference>
<dbReference type="EMBL" id="HBGD01000415">
    <property type="protein sequence ID" value="CAD9077086.1"/>
    <property type="molecule type" value="Transcribed_RNA"/>
</dbReference>
<evidence type="ECO:0000256" key="1">
    <source>
        <dbReference type="ARBA" id="ARBA00004173"/>
    </source>
</evidence>
<dbReference type="GO" id="GO:0005739">
    <property type="term" value="C:mitochondrion"/>
    <property type="evidence" value="ECO:0007669"/>
    <property type="project" value="UniProtKB-SubCell"/>
</dbReference>
<gene>
    <name evidence="5" type="ORF">PCOS0759_LOCUS317</name>
</gene>